<dbReference type="OrthoDB" id="7432442at2"/>
<name>A0A4S1W457_9SPHN</name>
<dbReference type="AlphaFoldDB" id="A0A4S1W457"/>
<evidence type="ECO:0000313" key="2">
    <source>
        <dbReference type="Proteomes" id="UP000309848"/>
    </source>
</evidence>
<accession>A0A4S1W457</accession>
<sequence>MTRMRRPLTPLNEADLERLALRYVERYATTRGRLSDYLRRKIRERGWAGAGSPAPDEVAQAMADRGYVDDRLFAETRAGAMTRRGFGARRVNEALRHAGIEAADAEAVAPAIAADAPASAIAFARRKRIGPFGREVPDRPQREKQLAAMLRAGHGMDISRKIIGMAPGDDIEALIAVPEWDRF</sequence>
<protein>
    <submittedName>
        <fullName evidence="1">RecX family transcriptional regulator</fullName>
    </submittedName>
</protein>
<keyword evidence="2" id="KW-1185">Reference proteome</keyword>
<organism evidence="1 2">
    <name type="scientific">Sphingomonas naasensis</name>
    <dbReference type="NCBI Taxonomy" id="1344951"/>
    <lineage>
        <taxon>Bacteria</taxon>
        <taxon>Pseudomonadati</taxon>
        <taxon>Pseudomonadota</taxon>
        <taxon>Alphaproteobacteria</taxon>
        <taxon>Sphingomonadales</taxon>
        <taxon>Sphingomonadaceae</taxon>
        <taxon>Sphingomonas</taxon>
    </lineage>
</organism>
<gene>
    <name evidence="1" type="ORF">E5A74_19945</name>
</gene>
<reference evidence="1 2" key="1">
    <citation type="submission" date="2019-04" db="EMBL/GenBank/DDBJ databases">
        <title>Sphingomonas psychrotolerans sp. nov., isolated from soil in the Tianshan Mountains, Xinjiang, China.</title>
        <authorList>
            <person name="Luo Y."/>
            <person name="Sheng H."/>
        </authorList>
    </citation>
    <scope>NUCLEOTIDE SEQUENCE [LARGE SCALE GENOMIC DNA]</scope>
    <source>
        <strain evidence="1 2">KIS18-15</strain>
    </source>
</reference>
<dbReference type="Proteomes" id="UP000309848">
    <property type="component" value="Unassembled WGS sequence"/>
</dbReference>
<dbReference type="RefSeq" id="WP_135987415.1">
    <property type="nucleotide sequence ID" value="NZ_JAASQM010000002.1"/>
</dbReference>
<comment type="caution">
    <text evidence="1">The sequence shown here is derived from an EMBL/GenBank/DDBJ whole genome shotgun (WGS) entry which is preliminary data.</text>
</comment>
<proteinExistence type="predicted"/>
<evidence type="ECO:0000313" key="1">
    <source>
        <dbReference type="EMBL" id="TGX37621.1"/>
    </source>
</evidence>
<dbReference type="EMBL" id="SRXU01000012">
    <property type="protein sequence ID" value="TGX37621.1"/>
    <property type="molecule type" value="Genomic_DNA"/>
</dbReference>